<protein>
    <recommendedName>
        <fullName evidence="3">BTB domain-containing protein</fullName>
    </recommendedName>
</protein>
<evidence type="ECO:0008006" key="3">
    <source>
        <dbReference type="Google" id="ProtNLM"/>
    </source>
</evidence>
<name>A0AAD6D2Z7_9EURO</name>
<organism evidence="1 2">
    <name type="scientific">Penicillium frequentans</name>
    <dbReference type="NCBI Taxonomy" id="3151616"/>
    <lineage>
        <taxon>Eukaryota</taxon>
        <taxon>Fungi</taxon>
        <taxon>Dikarya</taxon>
        <taxon>Ascomycota</taxon>
        <taxon>Pezizomycotina</taxon>
        <taxon>Eurotiomycetes</taxon>
        <taxon>Eurotiomycetidae</taxon>
        <taxon>Eurotiales</taxon>
        <taxon>Aspergillaceae</taxon>
        <taxon>Penicillium</taxon>
    </lineage>
</organism>
<keyword evidence="2" id="KW-1185">Reference proteome</keyword>
<reference evidence="1 2" key="1">
    <citation type="journal article" date="2023" name="IMA Fungus">
        <title>Comparative genomic study of the Penicillium genus elucidates a diverse pangenome and 15 lateral gene transfer events.</title>
        <authorList>
            <person name="Petersen C."/>
            <person name="Sorensen T."/>
            <person name="Nielsen M.R."/>
            <person name="Sondergaard T.E."/>
            <person name="Sorensen J.L."/>
            <person name="Fitzpatrick D.A."/>
            <person name="Frisvad J.C."/>
            <person name="Nielsen K.L."/>
        </authorList>
    </citation>
    <scope>NUCLEOTIDE SEQUENCE [LARGE SCALE GENOMIC DNA]</scope>
    <source>
        <strain evidence="1 2">IBT 35679</strain>
    </source>
</reference>
<dbReference type="Proteomes" id="UP001220324">
    <property type="component" value="Unassembled WGS sequence"/>
</dbReference>
<evidence type="ECO:0000313" key="2">
    <source>
        <dbReference type="Proteomes" id="UP001220324"/>
    </source>
</evidence>
<proteinExistence type="predicted"/>
<dbReference type="AlphaFoldDB" id="A0AAD6D2Z7"/>
<dbReference type="EMBL" id="JAQIZZ010000003">
    <property type="protein sequence ID" value="KAJ5547016.1"/>
    <property type="molecule type" value="Genomic_DNA"/>
</dbReference>
<sequence length="282" mass="31757">MFSTRDLVTDLDNRFLNSELLTTMDPPQVQVPGSEQINIPSHSQLNSNFFDASNLTDVDMNDTQQTTEIDVAPEVITLPDSQPDPPKKKNTDKFLDFLTSPTVEIIVGQGEDKTVVTAHQTLLLESPFLNEFVGKFGTSGLRRILLPTENVEAFGCFLQFQYTRDYTVTQSEEPPNETEDSGEQLLSHALNGTPGGELAYARYVYTHTQPDDTTIRRPVASYWASRGHILRHDLEGQFKKLCIEVPEFAFDVLTIVMDRNEKNTEVDSSIRGSARKRLRGEK</sequence>
<gene>
    <name evidence="1" type="ORF">N7494_004601</name>
</gene>
<comment type="caution">
    <text evidence="1">The sequence shown here is derived from an EMBL/GenBank/DDBJ whole genome shotgun (WGS) entry which is preliminary data.</text>
</comment>
<evidence type="ECO:0000313" key="1">
    <source>
        <dbReference type="EMBL" id="KAJ5547016.1"/>
    </source>
</evidence>
<dbReference type="PANTHER" id="PTHR47843">
    <property type="entry name" value="BTB DOMAIN-CONTAINING PROTEIN-RELATED"/>
    <property type="match status" value="1"/>
</dbReference>
<accession>A0AAD6D2Z7</accession>
<dbReference type="PANTHER" id="PTHR47843:SF3">
    <property type="entry name" value="BTB DOMAIN-CONTAINING PROTEIN"/>
    <property type="match status" value="1"/>
</dbReference>